<evidence type="ECO:0000313" key="17">
    <source>
        <dbReference type="EMBL" id="PNT65858.1"/>
    </source>
</evidence>
<dbReference type="InterPro" id="IPR027417">
    <property type="entry name" value="P-loop_NTPase"/>
</dbReference>
<reference evidence="17 18" key="1">
    <citation type="journal article" date="2010" name="Nature">
        <title>Genome sequencing and analysis of the model grass Brachypodium distachyon.</title>
        <authorList>
            <consortium name="International Brachypodium Initiative"/>
        </authorList>
    </citation>
    <scope>NUCLEOTIDE SEQUENCE [LARGE SCALE GENOMIC DNA]</scope>
    <source>
        <strain evidence="17 18">Bd21</strain>
    </source>
</reference>
<dbReference type="OrthoDB" id="10253254at2759"/>
<dbReference type="Pfam" id="PF00271">
    <property type="entry name" value="Helicase_C"/>
    <property type="match status" value="1"/>
</dbReference>
<dbReference type="Gene3D" id="1.20.120.1080">
    <property type="match status" value="1"/>
</dbReference>
<dbReference type="SMART" id="SM00487">
    <property type="entry name" value="DEXDc"/>
    <property type="match status" value="1"/>
</dbReference>
<dbReference type="Pfam" id="PF04408">
    <property type="entry name" value="WHD_HA2"/>
    <property type="match status" value="1"/>
</dbReference>
<dbReference type="GO" id="GO:0004386">
    <property type="term" value="F:helicase activity"/>
    <property type="evidence" value="ECO:0000318"/>
    <property type="project" value="GO_Central"/>
</dbReference>
<evidence type="ECO:0000256" key="4">
    <source>
        <dbReference type="ARBA" id="ARBA00022741"/>
    </source>
</evidence>
<dbReference type="SUPFAM" id="SSF52540">
    <property type="entry name" value="P-loop containing nucleoside triphosphate hydrolases"/>
    <property type="match status" value="1"/>
</dbReference>
<dbReference type="FunFam" id="1.20.120.1080:FF:000001">
    <property type="entry name" value="Pre-mRNA-splicing factor ATP-dependent RNA helicase"/>
    <property type="match status" value="1"/>
</dbReference>
<dbReference type="GO" id="GO:0005681">
    <property type="term" value="C:spliceosomal complex"/>
    <property type="evidence" value="ECO:0007669"/>
    <property type="project" value="UniProtKB-KW"/>
</dbReference>
<feature type="compositionally biased region" description="Low complexity" evidence="14">
    <location>
        <begin position="121"/>
        <end position="131"/>
    </location>
</feature>
<keyword evidence="3" id="KW-0747">Spliceosome</keyword>
<comment type="similarity">
    <text evidence="11">Belongs to the DEAD box helicase family. DEAH subfamily. PRP2 sub-subfamily.</text>
</comment>
<evidence type="ECO:0000259" key="15">
    <source>
        <dbReference type="PROSITE" id="PS51192"/>
    </source>
</evidence>
<dbReference type="Gramene" id="PNT65858">
    <property type="protein sequence ID" value="PNT65858"/>
    <property type="gene ID" value="BRADI_3g03570v3"/>
</dbReference>
<keyword evidence="19" id="KW-1185">Reference proteome</keyword>
<dbReference type="SMART" id="SM00490">
    <property type="entry name" value="HELICc"/>
    <property type="match status" value="1"/>
</dbReference>
<feature type="domain" description="Helicase C-terminal" evidence="16">
    <location>
        <begin position="570"/>
        <end position="750"/>
    </location>
</feature>
<dbReference type="Proteomes" id="UP000008810">
    <property type="component" value="Chromosome 3"/>
</dbReference>
<dbReference type="Pfam" id="PF07717">
    <property type="entry name" value="OB_NTP_bind"/>
    <property type="match status" value="1"/>
</dbReference>
<dbReference type="EMBL" id="CM000882">
    <property type="protein sequence ID" value="PNT65858.1"/>
    <property type="molecule type" value="Genomic_DNA"/>
</dbReference>
<dbReference type="GO" id="GO:0005524">
    <property type="term" value="F:ATP binding"/>
    <property type="evidence" value="ECO:0007669"/>
    <property type="project" value="UniProtKB-KW"/>
</dbReference>
<name>A0A2K2CV05_BRADI</name>
<dbReference type="ExpressionAtlas" id="A0A2K2CV05">
    <property type="expression patterns" value="baseline"/>
</dbReference>
<dbReference type="CDD" id="cd18791">
    <property type="entry name" value="SF2_C_RHA"/>
    <property type="match status" value="1"/>
</dbReference>
<evidence type="ECO:0000256" key="10">
    <source>
        <dbReference type="ARBA" id="ARBA00047984"/>
    </source>
</evidence>
<dbReference type="InterPro" id="IPR001650">
    <property type="entry name" value="Helicase_C-like"/>
</dbReference>
<keyword evidence="4" id="KW-0547">Nucleotide-binding</keyword>
<dbReference type="GO" id="GO:0016787">
    <property type="term" value="F:hydrolase activity"/>
    <property type="evidence" value="ECO:0007669"/>
    <property type="project" value="UniProtKB-KW"/>
</dbReference>
<dbReference type="InterPro" id="IPR048333">
    <property type="entry name" value="HA2_WH"/>
</dbReference>
<dbReference type="EnsemblPlants" id="PNT65858">
    <property type="protein sequence ID" value="PNT65858"/>
    <property type="gene ID" value="BRADI_3g03570v3"/>
</dbReference>
<dbReference type="Pfam" id="PF21010">
    <property type="entry name" value="HA2_C"/>
    <property type="match status" value="1"/>
</dbReference>
<keyword evidence="8" id="KW-0508">mRNA splicing</keyword>
<dbReference type="Gene3D" id="3.40.50.300">
    <property type="entry name" value="P-loop containing nucleotide triphosphate hydrolases"/>
    <property type="match status" value="2"/>
</dbReference>
<evidence type="ECO:0000256" key="13">
    <source>
        <dbReference type="SAM" id="Coils"/>
    </source>
</evidence>
<accession>A0A2K2CV05</accession>
<keyword evidence="6" id="KW-0347">Helicase</keyword>
<organism evidence="17">
    <name type="scientific">Brachypodium distachyon</name>
    <name type="common">Purple false brome</name>
    <name type="synonym">Trachynia distachya</name>
    <dbReference type="NCBI Taxonomy" id="15368"/>
    <lineage>
        <taxon>Eukaryota</taxon>
        <taxon>Viridiplantae</taxon>
        <taxon>Streptophyta</taxon>
        <taxon>Embryophyta</taxon>
        <taxon>Tracheophyta</taxon>
        <taxon>Spermatophyta</taxon>
        <taxon>Magnoliopsida</taxon>
        <taxon>Liliopsida</taxon>
        <taxon>Poales</taxon>
        <taxon>Poaceae</taxon>
        <taxon>BOP clade</taxon>
        <taxon>Pooideae</taxon>
        <taxon>Stipodae</taxon>
        <taxon>Brachypodieae</taxon>
        <taxon>Brachypodium</taxon>
    </lineage>
</organism>
<feature type="coiled-coil region" evidence="13">
    <location>
        <begin position="1009"/>
        <end position="1046"/>
    </location>
</feature>
<proteinExistence type="inferred from homology"/>
<keyword evidence="2" id="KW-0507">mRNA processing</keyword>
<dbReference type="FunFam" id="3.40.50.300:FF:000615">
    <property type="entry name" value="pre-mRNA-splicing factor ATP-dependent RNA helicase DEAH7"/>
    <property type="match status" value="1"/>
</dbReference>
<feature type="compositionally biased region" description="Basic and acidic residues" evidence="14">
    <location>
        <begin position="87"/>
        <end position="101"/>
    </location>
</feature>
<evidence type="ECO:0000256" key="8">
    <source>
        <dbReference type="ARBA" id="ARBA00023187"/>
    </source>
</evidence>
<dbReference type="PANTHER" id="PTHR18934:SF91">
    <property type="entry name" value="PRE-MRNA-SPLICING FACTOR ATP-DEPENDENT RNA HELICASE PRP16"/>
    <property type="match status" value="1"/>
</dbReference>
<dbReference type="InterPro" id="IPR011545">
    <property type="entry name" value="DEAD/DEAH_box_helicase_dom"/>
</dbReference>
<dbReference type="InterPro" id="IPR014001">
    <property type="entry name" value="Helicase_ATP-bd"/>
</dbReference>
<keyword evidence="5" id="KW-0378">Hydrolase</keyword>
<reference evidence="18" key="3">
    <citation type="submission" date="2018-08" db="UniProtKB">
        <authorList>
            <consortium name="EnsemblPlants"/>
        </authorList>
    </citation>
    <scope>IDENTIFICATION</scope>
    <source>
        <strain evidence="18">cv. Bd21</strain>
    </source>
</reference>
<evidence type="ECO:0000256" key="9">
    <source>
        <dbReference type="ARBA" id="ARBA00038040"/>
    </source>
</evidence>
<feature type="compositionally biased region" description="Basic and acidic residues" evidence="14">
    <location>
        <begin position="19"/>
        <end position="33"/>
    </location>
</feature>
<dbReference type="InterPro" id="IPR007502">
    <property type="entry name" value="Helicase-assoc_dom"/>
</dbReference>
<evidence type="ECO:0000256" key="2">
    <source>
        <dbReference type="ARBA" id="ARBA00022664"/>
    </source>
</evidence>
<dbReference type="SMART" id="SM00847">
    <property type="entry name" value="HA2"/>
    <property type="match status" value="1"/>
</dbReference>
<dbReference type="InParanoid" id="A0A2K2CV05"/>
<evidence type="ECO:0000256" key="6">
    <source>
        <dbReference type="ARBA" id="ARBA00022806"/>
    </source>
</evidence>
<dbReference type="PROSITE" id="PS51192">
    <property type="entry name" value="HELICASE_ATP_BIND_1"/>
    <property type="match status" value="1"/>
</dbReference>
<comment type="catalytic activity">
    <reaction evidence="10">
        <text>ATP + H2O = ADP + phosphate + H(+)</text>
        <dbReference type="Rhea" id="RHEA:13065"/>
        <dbReference type="ChEBI" id="CHEBI:15377"/>
        <dbReference type="ChEBI" id="CHEBI:15378"/>
        <dbReference type="ChEBI" id="CHEBI:30616"/>
        <dbReference type="ChEBI" id="CHEBI:43474"/>
        <dbReference type="ChEBI" id="CHEBI:456216"/>
        <dbReference type="EC" id="3.6.4.13"/>
    </reaction>
</comment>
<dbReference type="PANTHER" id="PTHR18934">
    <property type="entry name" value="ATP-DEPENDENT RNA HELICASE"/>
    <property type="match status" value="1"/>
</dbReference>
<dbReference type="GO" id="GO:0003724">
    <property type="term" value="F:RNA helicase activity"/>
    <property type="evidence" value="ECO:0007669"/>
    <property type="project" value="UniProtKB-EC"/>
</dbReference>
<dbReference type="GO" id="GO:0003723">
    <property type="term" value="F:RNA binding"/>
    <property type="evidence" value="ECO:0000318"/>
    <property type="project" value="GO_Central"/>
</dbReference>
<dbReference type="PROSITE" id="PS51194">
    <property type="entry name" value="HELICASE_CTER"/>
    <property type="match status" value="1"/>
</dbReference>
<feature type="region of interest" description="Disordered" evidence="14">
    <location>
        <begin position="1"/>
        <end position="155"/>
    </location>
</feature>
<keyword evidence="7" id="KW-0067">ATP-binding</keyword>
<dbReference type="GO" id="GO:0000398">
    <property type="term" value="P:mRNA splicing, via spliceosome"/>
    <property type="evidence" value="ECO:0000318"/>
    <property type="project" value="GO_Central"/>
</dbReference>
<comment type="similarity">
    <text evidence="9">Belongs to the DEAD box helicase family. DEAH subfamily. PRP16 sub-subfamily.</text>
</comment>
<evidence type="ECO:0000256" key="14">
    <source>
        <dbReference type="SAM" id="MobiDB-lite"/>
    </source>
</evidence>
<feature type="compositionally biased region" description="Basic and acidic residues" evidence="14">
    <location>
        <begin position="40"/>
        <end position="61"/>
    </location>
</feature>
<evidence type="ECO:0000256" key="5">
    <source>
        <dbReference type="ARBA" id="ARBA00022801"/>
    </source>
</evidence>
<evidence type="ECO:0000256" key="12">
    <source>
        <dbReference type="ARBA" id="ARBA00077342"/>
    </source>
</evidence>
<feature type="domain" description="Helicase ATP-binding" evidence="15">
    <location>
        <begin position="385"/>
        <end position="548"/>
    </location>
</feature>
<dbReference type="InterPro" id="IPR011709">
    <property type="entry name" value="DEAD-box_helicase_OB_fold"/>
</dbReference>
<evidence type="ECO:0000313" key="19">
    <source>
        <dbReference type="Proteomes" id="UP000008810"/>
    </source>
</evidence>
<gene>
    <name evidence="17" type="ORF">BRADI_3g03570v3</name>
</gene>
<dbReference type="EC" id="3.6.4.13" evidence="1"/>
<evidence type="ECO:0000256" key="1">
    <source>
        <dbReference type="ARBA" id="ARBA00012552"/>
    </source>
</evidence>
<evidence type="ECO:0000256" key="11">
    <source>
        <dbReference type="ARBA" id="ARBA00061257"/>
    </source>
</evidence>
<reference evidence="17" key="2">
    <citation type="submission" date="2017-06" db="EMBL/GenBank/DDBJ databases">
        <title>WGS assembly of Brachypodium distachyon.</title>
        <authorList>
            <consortium name="The International Brachypodium Initiative"/>
            <person name="Lucas S."/>
            <person name="Harmon-Smith M."/>
            <person name="Lail K."/>
            <person name="Tice H."/>
            <person name="Grimwood J."/>
            <person name="Bruce D."/>
            <person name="Barry K."/>
            <person name="Shu S."/>
            <person name="Lindquist E."/>
            <person name="Wang M."/>
            <person name="Pitluck S."/>
            <person name="Vogel J.P."/>
            <person name="Garvin D.F."/>
            <person name="Mockler T.C."/>
            <person name="Schmutz J."/>
            <person name="Rokhsar D."/>
            <person name="Bevan M.W."/>
        </authorList>
    </citation>
    <scope>NUCLEOTIDE SEQUENCE</scope>
    <source>
        <strain evidence="17">Bd21</strain>
    </source>
</reference>
<dbReference type="FunFam" id="3.40.50.300:FF:000007">
    <property type="entry name" value="Pre-mRNA-splicing factor ATP-dependent RNA helicase"/>
    <property type="match status" value="1"/>
</dbReference>
<sequence length="1072" mass="120775">MENEGSSRLPGSESTIADENERGLTPRHRDGSHRQQTHISRHDSCDDRGSSDKRGERDRSTSIDYANKKGRHERSSRTPVVTIAARSDWDSGRREWEDIPRPEYPSPWDHISPSPTPFRASGLSKGSTYSSSREKSHHLAFSNDTEADGSPSAADRNHEISEEMMQEMDYNADRAWYDCEEHTTMFDGDNYLADDSSYKKKERQLPKKLTCKEGSLMTLSQTKKLSQMTTDNAQWEDRQLLRSGAVRGTEVQTEFDDEDERKVILLVHDTKPPFLDGRVVFTKQAEPVMPLKDPTSDMAIIARKGSVLLAGSNLGNILGVEKTSEQVDADTAAVGDQGEIDFKEEAKFSQHLKEKAEAVSEFAKSKSLAQQRLYLPIYTVRDDLLQVVRENQVVVVVGETGSGKTTRLTQYLHEDGYTTTSVVGCIQQRRVAAMSVAKRVSEEMETELGDKVGYAIRFEDVTCANTIIKYMTDGVLLCETLKDADLDKYRVIVMDEAHERSLNTDILFGILKKVVARRRDFKLIVTSATLNADKFSKFFGGVPVFHIPGRTFPVNILFSKTPCEDYVEAAVKQAMTIHITSGPGDILIFMTGQEEIEATCYALAERMEQLILSSTKTVPNLSILPIYSQLPADLQAKIFQKAEEGTRKCIVATNIAETSLTVDGIFFVIDTGYGKMKVYNPRMGLDALQVFPCTRAAADQRAGRAGRTGPGTCYRLFTESAYQNEMLPNPVPEIQRTNLGNVVLLLKSLKVENLLAFDFMDPPPQENILNSMYQLWVLGALNNVGGLTEIGWKMVEFPLDPTLAKMLLMGERLDCLHEVLTIVSMLSVPSVFFRPKDRAEESDAAREKFSVPESDHLTLLNVYLQWKSNQYRGDWCNDHFLHVKGLRKAREVRSQLLDILKALKIPLTSCHMEWDVVRKAICSACFHNSARLKGIGEYVNCRNGMPCHLHPSSALYGLGYTPDYVVYHELVLTTKEYMQCVSAADPQWLAELGPMFFSVKDTDTSLLDHKKRRNEKTAMEEEMEKLRQEQVEAACLEKERERAKRAKQQQPVCVPGLKKGSTYLRPKRCMDL</sequence>
<evidence type="ECO:0000256" key="3">
    <source>
        <dbReference type="ARBA" id="ARBA00022728"/>
    </source>
</evidence>
<keyword evidence="13" id="KW-0175">Coiled coil</keyword>
<protein>
    <recommendedName>
        <fullName evidence="1">RNA helicase</fullName>
        <ecNumber evidence="1">3.6.4.13</ecNumber>
    </recommendedName>
    <alternativeName>
        <fullName evidence="12">DEAH RNA helicase homolog PRP2</fullName>
    </alternativeName>
</protein>
<dbReference type="Pfam" id="PF00270">
    <property type="entry name" value="DEAD"/>
    <property type="match status" value="1"/>
</dbReference>
<dbReference type="STRING" id="15368.A0A2K2CV05"/>
<evidence type="ECO:0000259" key="16">
    <source>
        <dbReference type="PROSITE" id="PS51194"/>
    </source>
</evidence>
<dbReference type="AlphaFoldDB" id="A0A2K2CV05"/>
<evidence type="ECO:0000256" key="7">
    <source>
        <dbReference type="ARBA" id="ARBA00022840"/>
    </source>
</evidence>
<evidence type="ECO:0000313" key="18">
    <source>
        <dbReference type="EnsemblPlants" id="PNT65858"/>
    </source>
</evidence>